<feature type="region of interest" description="Disordered" evidence="1">
    <location>
        <begin position="39"/>
        <end position="94"/>
    </location>
</feature>
<proteinExistence type="predicted"/>
<dbReference type="EMBL" id="JANQDX010000017">
    <property type="protein sequence ID" value="KAL0908067.1"/>
    <property type="molecule type" value="Genomic_DNA"/>
</dbReference>
<feature type="compositionally biased region" description="Basic and acidic residues" evidence="1">
    <location>
        <begin position="50"/>
        <end position="71"/>
    </location>
</feature>
<dbReference type="Proteomes" id="UP001552299">
    <property type="component" value="Unassembled WGS sequence"/>
</dbReference>
<evidence type="ECO:0000313" key="2">
    <source>
        <dbReference type="EMBL" id="KAL0908067.1"/>
    </source>
</evidence>
<dbReference type="AlphaFoldDB" id="A0ABD0UCM4"/>
<reference evidence="2 3" key="1">
    <citation type="journal article" date="2024" name="Plant Biotechnol. J.">
        <title>Dendrobium thyrsiflorum genome and its molecular insights into genes involved in important horticultural traits.</title>
        <authorList>
            <person name="Chen B."/>
            <person name="Wang J.Y."/>
            <person name="Zheng P.J."/>
            <person name="Li K.L."/>
            <person name="Liang Y.M."/>
            <person name="Chen X.F."/>
            <person name="Zhang C."/>
            <person name="Zhao X."/>
            <person name="He X."/>
            <person name="Zhang G.Q."/>
            <person name="Liu Z.J."/>
            <person name="Xu Q."/>
        </authorList>
    </citation>
    <scope>NUCLEOTIDE SEQUENCE [LARGE SCALE GENOMIC DNA]</scope>
    <source>
        <strain evidence="2">GZMU011</strain>
    </source>
</reference>
<accession>A0ABD0UCM4</accession>
<gene>
    <name evidence="2" type="ORF">M5K25_022535</name>
</gene>
<comment type="caution">
    <text evidence="2">The sequence shown here is derived from an EMBL/GenBank/DDBJ whole genome shotgun (WGS) entry which is preliminary data.</text>
</comment>
<name>A0ABD0UCM4_DENTH</name>
<keyword evidence="3" id="KW-1185">Reference proteome</keyword>
<sequence length="94" mass="11039">MPIKWSMIKGIDIDRPFKPLQNTPDLSLIYCPCHSQKTINRPLISHKRGPKQEEKKRRGEEEKKRRREGRDSSSTTAGVPLDRHLMPEFRRTTT</sequence>
<evidence type="ECO:0000313" key="3">
    <source>
        <dbReference type="Proteomes" id="UP001552299"/>
    </source>
</evidence>
<feature type="compositionally biased region" description="Basic and acidic residues" evidence="1">
    <location>
        <begin position="81"/>
        <end position="94"/>
    </location>
</feature>
<protein>
    <submittedName>
        <fullName evidence="2">Uncharacterized protein</fullName>
    </submittedName>
</protein>
<evidence type="ECO:0000256" key="1">
    <source>
        <dbReference type="SAM" id="MobiDB-lite"/>
    </source>
</evidence>
<organism evidence="2 3">
    <name type="scientific">Dendrobium thyrsiflorum</name>
    <name type="common">Pinecone-like raceme dendrobium</name>
    <name type="synonym">Orchid</name>
    <dbReference type="NCBI Taxonomy" id="117978"/>
    <lineage>
        <taxon>Eukaryota</taxon>
        <taxon>Viridiplantae</taxon>
        <taxon>Streptophyta</taxon>
        <taxon>Embryophyta</taxon>
        <taxon>Tracheophyta</taxon>
        <taxon>Spermatophyta</taxon>
        <taxon>Magnoliopsida</taxon>
        <taxon>Liliopsida</taxon>
        <taxon>Asparagales</taxon>
        <taxon>Orchidaceae</taxon>
        <taxon>Epidendroideae</taxon>
        <taxon>Malaxideae</taxon>
        <taxon>Dendrobiinae</taxon>
        <taxon>Dendrobium</taxon>
    </lineage>
</organism>